<gene>
    <name evidence="1" type="ORF">TKK_005266</name>
</gene>
<evidence type="ECO:0000313" key="2">
    <source>
        <dbReference type="Proteomes" id="UP001627154"/>
    </source>
</evidence>
<protein>
    <submittedName>
        <fullName evidence="1">Uncharacterized protein</fullName>
    </submittedName>
</protein>
<reference evidence="1 2" key="1">
    <citation type="journal article" date="2024" name="bioRxiv">
        <title>A reference genome for Trichogramma kaykai: A tiny desert-dwelling parasitoid wasp with competing sex-ratio distorters.</title>
        <authorList>
            <person name="Culotta J."/>
            <person name="Lindsey A.R."/>
        </authorList>
    </citation>
    <scope>NUCLEOTIDE SEQUENCE [LARGE SCALE GENOMIC DNA]</scope>
    <source>
        <strain evidence="1 2">KSX58</strain>
    </source>
</reference>
<proteinExistence type="predicted"/>
<dbReference type="Proteomes" id="UP001627154">
    <property type="component" value="Unassembled WGS sequence"/>
</dbReference>
<dbReference type="EMBL" id="JBJJXI010000045">
    <property type="protein sequence ID" value="KAL3401420.1"/>
    <property type="molecule type" value="Genomic_DNA"/>
</dbReference>
<organism evidence="1 2">
    <name type="scientific">Trichogramma kaykai</name>
    <dbReference type="NCBI Taxonomy" id="54128"/>
    <lineage>
        <taxon>Eukaryota</taxon>
        <taxon>Metazoa</taxon>
        <taxon>Ecdysozoa</taxon>
        <taxon>Arthropoda</taxon>
        <taxon>Hexapoda</taxon>
        <taxon>Insecta</taxon>
        <taxon>Pterygota</taxon>
        <taxon>Neoptera</taxon>
        <taxon>Endopterygota</taxon>
        <taxon>Hymenoptera</taxon>
        <taxon>Apocrita</taxon>
        <taxon>Proctotrupomorpha</taxon>
        <taxon>Chalcidoidea</taxon>
        <taxon>Trichogrammatidae</taxon>
        <taxon>Trichogramma</taxon>
    </lineage>
</organism>
<name>A0ABD2X8R0_9HYME</name>
<evidence type="ECO:0000313" key="1">
    <source>
        <dbReference type="EMBL" id="KAL3401420.1"/>
    </source>
</evidence>
<keyword evidence="2" id="KW-1185">Reference proteome</keyword>
<sequence>MKFAKWSANHRSLVEGLVSSSQESVALKMDEAVLTLGLRWLPGPDNFTFQFRPQPASSTVTRRSICQTSREPLTRWDGSGRRLRWLRFCSRTSAWTAQTGTRRCPRRWGSDGVNFARLCQM</sequence>
<comment type="caution">
    <text evidence="1">The sequence shown here is derived from an EMBL/GenBank/DDBJ whole genome shotgun (WGS) entry which is preliminary data.</text>
</comment>
<dbReference type="AlphaFoldDB" id="A0ABD2X8R0"/>
<accession>A0ABD2X8R0</accession>